<sequence length="67" mass="7622">MARVKKFDLVELDKDGWFSAKVSGKFRGLVEKTGRSNYTLHLGKGDVTNFTTKKALETWLTNKWASN</sequence>
<dbReference type="Proteomes" id="UP000258408">
    <property type="component" value="Segment"/>
</dbReference>
<reference evidence="1 2" key="1">
    <citation type="submission" date="2018-06" db="EMBL/GenBank/DDBJ databases">
        <authorList>
            <person name="Luttrell C.E."/>
            <person name="Myers K.N."/>
            <person name="Simpson A.N."/>
            <person name="Sulollari A."/>
            <person name="Suri N."/>
            <person name="Nayek S."/>
            <person name="Bhuiyan S."/>
            <person name="Smith B.R."/>
            <person name="Hughes L.E."/>
            <person name="Garlena R.A."/>
            <person name="Russell D.A."/>
            <person name="Pope W.H."/>
            <person name="Jacobs-Sera D."/>
            <person name="Hatfull G.F."/>
        </authorList>
    </citation>
    <scope>NUCLEOTIDE SEQUENCE [LARGE SCALE GENOMIC DNA]</scope>
</reference>
<protein>
    <submittedName>
        <fullName evidence="1">Uncharacterized protein</fullName>
    </submittedName>
</protein>
<gene>
    <name evidence="1" type="primary">98</name>
    <name evidence="1" type="ORF">SEA_BLUEEYEDBEAUTY_98</name>
</gene>
<proteinExistence type="predicted"/>
<dbReference type="GeneID" id="55599888"/>
<keyword evidence="2" id="KW-1185">Reference proteome</keyword>
<dbReference type="EMBL" id="MH536814">
    <property type="protein sequence ID" value="AXH49234.1"/>
    <property type="molecule type" value="Genomic_DNA"/>
</dbReference>
<organism evidence="1 2">
    <name type="scientific">Streptomyces phage Blueeyedbeauty</name>
    <dbReference type="NCBI Taxonomy" id="2250336"/>
    <lineage>
        <taxon>Viruses</taxon>
        <taxon>Duplodnaviria</taxon>
        <taxon>Heunggongvirae</taxon>
        <taxon>Uroviricota</taxon>
        <taxon>Caudoviricetes</taxon>
        <taxon>Stanwilliamsviridae</taxon>
        <taxon>Loccivirinae</taxon>
        <taxon>Annadreamyvirus</taxon>
        <taxon>Annadreamyvirus blueeyedbeauty</taxon>
    </lineage>
</organism>
<name>A0A345L1T2_9CAUD</name>
<dbReference type="RefSeq" id="YP_009839286.1">
    <property type="nucleotide sequence ID" value="NC_048720.1"/>
</dbReference>
<accession>A0A345L1T2</accession>
<evidence type="ECO:0000313" key="1">
    <source>
        <dbReference type="EMBL" id="AXH49234.1"/>
    </source>
</evidence>
<evidence type="ECO:0000313" key="2">
    <source>
        <dbReference type="Proteomes" id="UP000258408"/>
    </source>
</evidence>
<dbReference type="KEGG" id="vg:55599888"/>